<dbReference type="PANTHER" id="PTHR47150">
    <property type="entry name" value="OS12G0169200 PROTEIN"/>
    <property type="match status" value="1"/>
</dbReference>
<dbReference type="AlphaFoldDB" id="A0A6L2NWW8"/>
<proteinExistence type="predicted"/>
<dbReference type="Pfam" id="PF04827">
    <property type="entry name" value="Plant_tran"/>
    <property type="match status" value="1"/>
</dbReference>
<comment type="caution">
    <text evidence="1">The sequence shown here is derived from an EMBL/GenBank/DDBJ whole genome shotgun (WGS) entry which is preliminary data.</text>
</comment>
<gene>
    <name evidence="1" type="ORF">Tci_062671</name>
</gene>
<organism evidence="1">
    <name type="scientific">Tanacetum cinerariifolium</name>
    <name type="common">Dalmatian daisy</name>
    <name type="synonym">Chrysanthemum cinerariifolium</name>
    <dbReference type="NCBI Taxonomy" id="118510"/>
    <lineage>
        <taxon>Eukaryota</taxon>
        <taxon>Viridiplantae</taxon>
        <taxon>Streptophyta</taxon>
        <taxon>Embryophyta</taxon>
        <taxon>Tracheophyta</taxon>
        <taxon>Spermatophyta</taxon>
        <taxon>Magnoliopsida</taxon>
        <taxon>eudicotyledons</taxon>
        <taxon>Gunneridae</taxon>
        <taxon>Pentapetalae</taxon>
        <taxon>asterids</taxon>
        <taxon>campanulids</taxon>
        <taxon>Asterales</taxon>
        <taxon>Asteraceae</taxon>
        <taxon>Asteroideae</taxon>
        <taxon>Anthemideae</taxon>
        <taxon>Anthemidinae</taxon>
        <taxon>Tanacetum</taxon>
    </lineage>
</organism>
<sequence length="254" mass="28699">MENIAVVMGVVENITVEYFLDSGNFKSRLVVGVDDMQVVVDKLDRVSFTFQTEDTVARKNLSFLTMGKRRTTASYGSVVTRQRREPRMNGEQALATTPFSLSVTLCVMGVYLAIRQLAYDAIHDALDEYLQMGAKTSCDSLSKLFGIIDFMDWEWSNCPTAYRTQYFRGDRGSNPFILLEAIASQDCWVYHTSFCVFGANKNVKVLRQSPLFNDLKDGKALEFPTGANDVTYKWGYYLTDGIHSKWSVLVKSIS</sequence>
<dbReference type="PANTHER" id="PTHR47150:SF5">
    <property type="entry name" value="OS07G0546750 PROTEIN"/>
    <property type="match status" value="1"/>
</dbReference>
<reference evidence="1" key="1">
    <citation type="journal article" date="2019" name="Sci. Rep.">
        <title>Draft genome of Tanacetum cinerariifolium, the natural source of mosquito coil.</title>
        <authorList>
            <person name="Yamashiro T."/>
            <person name="Shiraishi A."/>
            <person name="Satake H."/>
            <person name="Nakayama K."/>
        </authorList>
    </citation>
    <scope>NUCLEOTIDE SEQUENCE</scope>
</reference>
<evidence type="ECO:0000313" key="1">
    <source>
        <dbReference type="EMBL" id="GEU90693.1"/>
    </source>
</evidence>
<accession>A0A6L2NWW8</accession>
<protein>
    <submittedName>
        <fullName evidence="1">Uncharacterized protein</fullName>
    </submittedName>
</protein>
<dbReference type="EMBL" id="BKCJ010010239">
    <property type="protein sequence ID" value="GEU90693.1"/>
    <property type="molecule type" value="Genomic_DNA"/>
</dbReference>
<dbReference type="InterPro" id="IPR006912">
    <property type="entry name" value="Harbinger_derived_prot"/>
</dbReference>
<name>A0A6L2NWW8_TANCI</name>